<reference evidence="1" key="1">
    <citation type="journal article" date="2014" name="Int. J. Syst. Evol. Microbiol.">
        <title>Complete genome of a new Firmicutes species belonging to the dominant human colonic microbiota ('Ruminococcus bicirculans') reveals two chromosomes and a selective capacity to utilize plant glucans.</title>
        <authorList>
            <consortium name="NISC Comparative Sequencing Program"/>
            <person name="Wegmann U."/>
            <person name="Louis P."/>
            <person name="Goesmann A."/>
            <person name="Henrissat B."/>
            <person name="Duncan S.H."/>
            <person name="Flint H.J."/>
        </authorList>
    </citation>
    <scope>NUCLEOTIDE SEQUENCE</scope>
    <source>
        <strain evidence="1">NBRC 107169</strain>
    </source>
</reference>
<evidence type="ECO:0000313" key="1">
    <source>
        <dbReference type="EMBL" id="GLQ16322.1"/>
    </source>
</evidence>
<protein>
    <submittedName>
        <fullName evidence="1">Uncharacterized protein</fullName>
    </submittedName>
</protein>
<evidence type="ECO:0000313" key="2">
    <source>
        <dbReference type="Proteomes" id="UP001161405"/>
    </source>
</evidence>
<name>A0ABQ5UNT2_9HYPH</name>
<keyword evidence="2" id="KW-1185">Reference proteome</keyword>
<comment type="caution">
    <text evidence="1">The sequence shown here is derived from an EMBL/GenBank/DDBJ whole genome shotgun (WGS) entry which is preliminary data.</text>
</comment>
<accession>A0ABQ5UNT2</accession>
<reference evidence="1" key="2">
    <citation type="submission" date="2023-01" db="EMBL/GenBank/DDBJ databases">
        <title>Draft genome sequence of Maritalea porphyrae strain NBRC 107169.</title>
        <authorList>
            <person name="Sun Q."/>
            <person name="Mori K."/>
        </authorList>
    </citation>
    <scope>NUCLEOTIDE SEQUENCE</scope>
    <source>
        <strain evidence="1">NBRC 107169</strain>
    </source>
</reference>
<proteinExistence type="predicted"/>
<sequence>MAKEISKSELSEYISIGFDDIVQFPCTFDMLRTRAKRQLNNVVKYYETDEYFGPDRRNYFVSQSAHHEKRTGMTPYRRLSIRRDVFKGVETVDVFDHKPPAFVTENRWSAI</sequence>
<dbReference type="Proteomes" id="UP001161405">
    <property type="component" value="Unassembled WGS sequence"/>
</dbReference>
<organism evidence="1 2">
    <name type="scientific">Maritalea porphyrae</name>
    <dbReference type="NCBI Taxonomy" id="880732"/>
    <lineage>
        <taxon>Bacteria</taxon>
        <taxon>Pseudomonadati</taxon>
        <taxon>Pseudomonadota</taxon>
        <taxon>Alphaproteobacteria</taxon>
        <taxon>Hyphomicrobiales</taxon>
        <taxon>Devosiaceae</taxon>
        <taxon>Maritalea</taxon>
    </lineage>
</organism>
<gene>
    <name evidence="1" type="ORF">GCM10007879_05710</name>
</gene>
<dbReference type="EMBL" id="BSNI01000001">
    <property type="protein sequence ID" value="GLQ16322.1"/>
    <property type="molecule type" value="Genomic_DNA"/>
</dbReference>